<evidence type="ECO:0000313" key="2">
    <source>
        <dbReference type="Proteomes" id="UP001203687"/>
    </source>
</evidence>
<dbReference type="Pfam" id="PF07661">
    <property type="entry name" value="MORN_2"/>
    <property type="match status" value="2"/>
</dbReference>
<evidence type="ECO:0008006" key="3">
    <source>
        <dbReference type="Google" id="ProtNLM"/>
    </source>
</evidence>
<reference evidence="1" key="1">
    <citation type="submission" date="2022-04" db="EMBL/GenBank/DDBJ databases">
        <authorList>
            <person name="Ren T."/>
        </authorList>
    </citation>
    <scope>NUCLEOTIDE SEQUENCE</scope>
    <source>
        <strain evidence="1">F63249</strain>
    </source>
</reference>
<dbReference type="Gene3D" id="2.20.110.10">
    <property type="entry name" value="Histone H3 K4-specific methyltransferase SET7/9 N-terminal domain"/>
    <property type="match status" value="1"/>
</dbReference>
<keyword evidence="2" id="KW-1185">Reference proteome</keyword>
<evidence type="ECO:0000313" key="1">
    <source>
        <dbReference type="EMBL" id="MCK8480935.1"/>
    </source>
</evidence>
<dbReference type="EMBL" id="JALPQF010000008">
    <property type="protein sequence ID" value="MCK8480935.1"/>
    <property type="molecule type" value="Genomic_DNA"/>
</dbReference>
<name>A0ABT0H988_9FLAO</name>
<protein>
    <recommendedName>
        <fullName evidence="3">MORN repeat variant</fullName>
    </recommendedName>
</protein>
<sequence>MKKLVLIIMGVTLFLSVNSDVQRKQIRSGDYDIVCYVALKEIKHFIEGREYFWFKTGEIHNSISQSGGLVLHNEYEKFYRSRQLAEKGNFDYGLKDGEWRTWHENGNIQSISTWKNGQKNGLFLSYDEDGTKIQSGTYNNNEKTKLWINHKLKDTVYYKGDSAFSAKPKSKLKGFFNRIFKKRDSTERAQRKLELQLKRRTDSIERIQRKQERQIKKEKGKKTE</sequence>
<comment type="caution">
    <text evidence="1">The sequence shown here is derived from an EMBL/GenBank/DDBJ whole genome shotgun (WGS) entry which is preliminary data.</text>
</comment>
<proteinExistence type="predicted"/>
<dbReference type="RefSeq" id="WP_248412968.1">
    <property type="nucleotide sequence ID" value="NZ_JALPQF010000008.1"/>
</dbReference>
<dbReference type="Proteomes" id="UP001203687">
    <property type="component" value="Unassembled WGS sequence"/>
</dbReference>
<organism evidence="1 2">
    <name type="scientific">Psychroserpens algicola</name>
    <dbReference type="NCBI Taxonomy" id="1719034"/>
    <lineage>
        <taxon>Bacteria</taxon>
        <taxon>Pseudomonadati</taxon>
        <taxon>Bacteroidota</taxon>
        <taxon>Flavobacteriia</taxon>
        <taxon>Flavobacteriales</taxon>
        <taxon>Flavobacteriaceae</taxon>
        <taxon>Psychroserpens</taxon>
    </lineage>
</organism>
<dbReference type="SUPFAM" id="SSF82185">
    <property type="entry name" value="Histone H3 K4-specific methyltransferase SET7/9 N-terminal domain"/>
    <property type="match status" value="1"/>
</dbReference>
<gene>
    <name evidence="1" type="ORF">MUY34_09890</name>
</gene>
<accession>A0ABT0H988</accession>
<dbReference type="InterPro" id="IPR011652">
    <property type="entry name" value="MORN_2"/>
</dbReference>